<evidence type="ECO:0000313" key="3">
    <source>
        <dbReference type="Proteomes" id="UP000192374"/>
    </source>
</evidence>
<proteinExistence type="predicted"/>
<dbReference type="RefSeq" id="WP_083084675.1">
    <property type="nucleotide sequence ID" value="NZ_AP022583.1"/>
</dbReference>
<dbReference type="Gene3D" id="1.10.10.10">
    <property type="entry name" value="Winged helix-like DNA-binding domain superfamily/Winged helix DNA-binding domain"/>
    <property type="match status" value="1"/>
</dbReference>
<protein>
    <submittedName>
        <fullName evidence="2">MarR family transcriptional regulator</fullName>
    </submittedName>
</protein>
<dbReference type="InterPro" id="IPR036388">
    <property type="entry name" value="WH-like_DNA-bd_sf"/>
</dbReference>
<dbReference type="InterPro" id="IPR036390">
    <property type="entry name" value="WH_DNA-bd_sf"/>
</dbReference>
<evidence type="ECO:0000313" key="4">
    <source>
        <dbReference type="Proteomes" id="UP000466894"/>
    </source>
</evidence>
<reference evidence="1 4" key="2">
    <citation type="journal article" date="2019" name="Emerg. Microbes Infect.">
        <title>Comprehensive subspecies identification of 175 nontuberculous mycobacteria species based on 7547 genomic profiles.</title>
        <authorList>
            <person name="Matsumoto Y."/>
            <person name="Kinjo T."/>
            <person name="Motooka D."/>
            <person name="Nabeya D."/>
            <person name="Jung N."/>
            <person name="Uechi K."/>
            <person name="Horii T."/>
            <person name="Iida T."/>
            <person name="Fujita J."/>
            <person name="Nakamura S."/>
        </authorList>
    </citation>
    <scope>NUCLEOTIDE SEQUENCE [LARGE SCALE GENOMIC DNA]</scope>
    <source>
        <strain evidence="1 4">JCM 16367</strain>
    </source>
</reference>
<sequence>MSELAVLQAVRLKGRVTLADLSETLVEDPAEIAHTVEQLTKTGLLADDKVLKLTREGRARLDELLAEERRDIDGAALLAAYDEFRAVNRDFKAAITDWQLKDGQPNMHRDGEYDSAVLARIEDVHRRVLPIIAAATARLPRLSAYSAKLQKALDKVRAGENTWLTRPLIDSYHTVWFELHEELIGAAGLTRDAEAKSGHAE</sequence>
<dbReference type="KEGG" id="mnv:MNVI_05860"/>
<gene>
    <name evidence="2" type="ORF">BST37_01535</name>
    <name evidence="1" type="ORF">MNVI_05860</name>
</gene>
<reference evidence="1" key="3">
    <citation type="submission" date="2020-02" db="EMBL/GenBank/DDBJ databases">
        <authorList>
            <person name="Matsumoto Y."/>
            <person name="Motooka D."/>
            <person name="Nakamura S."/>
        </authorList>
    </citation>
    <scope>NUCLEOTIDE SEQUENCE</scope>
    <source>
        <strain evidence="1">JCM 16367</strain>
    </source>
</reference>
<reference evidence="2 3" key="1">
    <citation type="submission" date="2017-02" db="EMBL/GenBank/DDBJ databases">
        <title>The new phylogeny of genus Mycobacterium.</title>
        <authorList>
            <person name="Tortoli E."/>
            <person name="Trovato A."/>
            <person name="Cirillo D.M."/>
        </authorList>
    </citation>
    <scope>NUCLEOTIDE SEQUENCE [LARGE SCALE GENOMIC DNA]</scope>
    <source>
        <strain evidence="2 3">DSM 45145</strain>
    </source>
</reference>
<dbReference type="Proteomes" id="UP000466894">
    <property type="component" value="Chromosome"/>
</dbReference>
<dbReference type="Proteomes" id="UP000192374">
    <property type="component" value="Unassembled WGS sequence"/>
</dbReference>
<dbReference type="EMBL" id="MVIC01000002">
    <property type="protein sequence ID" value="ORB18139.1"/>
    <property type="molecule type" value="Genomic_DNA"/>
</dbReference>
<dbReference type="OrthoDB" id="3568381at2"/>
<dbReference type="EMBL" id="AP022583">
    <property type="protein sequence ID" value="BBY05268.1"/>
    <property type="molecule type" value="Genomic_DNA"/>
</dbReference>
<evidence type="ECO:0000313" key="1">
    <source>
        <dbReference type="EMBL" id="BBY05268.1"/>
    </source>
</evidence>
<dbReference type="SUPFAM" id="SSF46785">
    <property type="entry name" value="Winged helix' DNA-binding domain"/>
    <property type="match status" value="1"/>
</dbReference>
<organism evidence="1 4">
    <name type="scientific">Mycobacterium noviomagense</name>
    <dbReference type="NCBI Taxonomy" id="459858"/>
    <lineage>
        <taxon>Bacteria</taxon>
        <taxon>Bacillati</taxon>
        <taxon>Actinomycetota</taxon>
        <taxon>Actinomycetes</taxon>
        <taxon>Mycobacteriales</taxon>
        <taxon>Mycobacteriaceae</taxon>
        <taxon>Mycobacterium</taxon>
    </lineage>
</organism>
<accession>A0A7I7P9L4</accession>
<keyword evidence="3" id="KW-1185">Reference proteome</keyword>
<dbReference type="AlphaFoldDB" id="A0A7I7P9L4"/>
<evidence type="ECO:0000313" key="2">
    <source>
        <dbReference type="EMBL" id="ORB18139.1"/>
    </source>
</evidence>
<name>A0A7I7P9L4_9MYCO</name>